<organism evidence="1 2">
    <name type="scientific">Pseudomonas fluorescens</name>
    <dbReference type="NCBI Taxonomy" id="294"/>
    <lineage>
        <taxon>Bacteria</taxon>
        <taxon>Pseudomonadati</taxon>
        <taxon>Pseudomonadota</taxon>
        <taxon>Gammaproteobacteria</taxon>
        <taxon>Pseudomonadales</taxon>
        <taxon>Pseudomonadaceae</taxon>
        <taxon>Pseudomonas</taxon>
    </lineage>
</organism>
<dbReference type="AlphaFoldDB" id="A0A109LHZ3"/>
<evidence type="ECO:0000313" key="1">
    <source>
        <dbReference type="EMBL" id="KWV87721.1"/>
    </source>
</evidence>
<dbReference type="Proteomes" id="UP000061348">
    <property type="component" value="Unassembled WGS sequence"/>
</dbReference>
<gene>
    <name evidence="1" type="ORF">PFLmoz3_02658</name>
</gene>
<dbReference type="PATRIC" id="fig|294.194.peg.2937"/>
<comment type="caution">
    <text evidence="1">The sequence shown here is derived from an EMBL/GenBank/DDBJ whole genome shotgun (WGS) entry which is preliminary data.</text>
</comment>
<evidence type="ECO:0000313" key="2">
    <source>
        <dbReference type="Proteomes" id="UP000061348"/>
    </source>
</evidence>
<accession>A0A109LHZ3</accession>
<reference evidence="1 2" key="1">
    <citation type="submission" date="2015-05" db="EMBL/GenBank/DDBJ databases">
        <title>A genomic and transcriptomic approach to investigate the blue pigment phenotype in Pseudomonas fluorescens.</title>
        <authorList>
            <person name="Andreani N.A."/>
            <person name="Cardazzo B."/>
        </authorList>
    </citation>
    <scope>NUCLEOTIDE SEQUENCE [LARGE SCALE GENOMIC DNA]</scope>
    <source>
        <strain evidence="1 2">Ps_22</strain>
    </source>
</reference>
<proteinExistence type="predicted"/>
<dbReference type="EMBL" id="LCYA01000067">
    <property type="protein sequence ID" value="KWV87721.1"/>
    <property type="molecule type" value="Genomic_DNA"/>
</dbReference>
<name>A0A109LHZ3_PSEFL</name>
<sequence length="155" mass="18267">MLVGLKQLPQQIIAAWATLRRWQQTLESEGSLVTQREFELLDRAFEDMREQLRTKRRELALRRPANDRSHEPTDALNAEIDRLHTSRERLASLRWRRLQARDVYGNHASSAHLQASLKRWFRHRESREPAQFTSVPPPSHDEQVRVQTLDIDSVV</sequence>
<protein>
    <submittedName>
        <fullName evidence="1">Uncharacterized protein</fullName>
    </submittedName>
</protein>